<keyword evidence="2 7" id="KW-0728">SH3 domain</keyword>
<evidence type="ECO:0000256" key="7">
    <source>
        <dbReference type="PROSITE-ProRule" id="PRU00192"/>
    </source>
</evidence>
<evidence type="ECO:0000256" key="4">
    <source>
        <dbReference type="ARBA" id="ARBA00023054"/>
    </source>
</evidence>
<dbReference type="InterPro" id="IPR001452">
    <property type="entry name" value="SH3_domain"/>
</dbReference>
<evidence type="ECO:0000313" key="9">
    <source>
        <dbReference type="EMBL" id="KAH9373410.1"/>
    </source>
</evidence>
<keyword evidence="10" id="KW-1185">Reference proteome</keyword>
<dbReference type="AlphaFoldDB" id="A0A9J6GDE2"/>
<dbReference type="SUPFAM" id="SSF50044">
    <property type="entry name" value="SH3-domain"/>
    <property type="match status" value="2"/>
</dbReference>
<dbReference type="EMBL" id="JABSTR010000006">
    <property type="protein sequence ID" value="KAH9373410.1"/>
    <property type="molecule type" value="Genomic_DNA"/>
</dbReference>
<dbReference type="FunFam" id="2.30.30.40:FF:000033">
    <property type="entry name" value="FCH and double SH3 domains protein 2"/>
    <property type="match status" value="1"/>
</dbReference>
<feature type="domain" description="SH3" evidence="8">
    <location>
        <begin position="1"/>
        <end position="77"/>
    </location>
</feature>
<evidence type="ECO:0000259" key="8">
    <source>
        <dbReference type="PROSITE" id="PS50002"/>
    </source>
</evidence>
<keyword evidence="5" id="KW-0446">Lipid-binding</keyword>
<evidence type="ECO:0000256" key="1">
    <source>
        <dbReference type="ARBA" id="ARBA00004316"/>
    </source>
</evidence>
<dbReference type="Pfam" id="PF14604">
    <property type="entry name" value="SH3_9"/>
    <property type="match status" value="1"/>
</dbReference>
<dbReference type="GO" id="GO:0051130">
    <property type="term" value="P:positive regulation of cellular component organization"/>
    <property type="evidence" value="ECO:0007669"/>
    <property type="project" value="UniProtKB-ARBA"/>
</dbReference>
<dbReference type="PANTHER" id="PTHR15735">
    <property type="entry name" value="FCH AND DOUBLE SH3 DOMAINS PROTEIN"/>
    <property type="match status" value="1"/>
</dbReference>
<proteinExistence type="predicted"/>
<dbReference type="GO" id="GO:0055037">
    <property type="term" value="C:recycling endosome"/>
    <property type="evidence" value="ECO:0007669"/>
    <property type="project" value="TreeGrafter"/>
</dbReference>
<reference evidence="9 10" key="1">
    <citation type="journal article" date="2020" name="Cell">
        <title>Large-Scale Comparative Analyses of Tick Genomes Elucidate Their Genetic Diversity and Vector Capacities.</title>
        <authorList>
            <consortium name="Tick Genome and Microbiome Consortium (TIGMIC)"/>
            <person name="Jia N."/>
            <person name="Wang J."/>
            <person name="Shi W."/>
            <person name="Du L."/>
            <person name="Sun Y."/>
            <person name="Zhan W."/>
            <person name="Jiang J.F."/>
            <person name="Wang Q."/>
            <person name="Zhang B."/>
            <person name="Ji P."/>
            <person name="Bell-Sakyi L."/>
            <person name="Cui X.M."/>
            <person name="Yuan T.T."/>
            <person name="Jiang B.G."/>
            <person name="Yang W.F."/>
            <person name="Lam T.T."/>
            <person name="Chang Q.C."/>
            <person name="Ding S.J."/>
            <person name="Wang X.J."/>
            <person name="Zhu J.G."/>
            <person name="Ruan X.D."/>
            <person name="Zhao L."/>
            <person name="Wei J.T."/>
            <person name="Ye R.Z."/>
            <person name="Que T.C."/>
            <person name="Du C.H."/>
            <person name="Zhou Y.H."/>
            <person name="Cheng J.X."/>
            <person name="Dai P.F."/>
            <person name="Guo W.B."/>
            <person name="Han X.H."/>
            <person name="Huang E.J."/>
            <person name="Li L.F."/>
            <person name="Wei W."/>
            <person name="Gao Y.C."/>
            <person name="Liu J.Z."/>
            <person name="Shao H.Z."/>
            <person name="Wang X."/>
            <person name="Wang C.C."/>
            <person name="Yang T.C."/>
            <person name="Huo Q.B."/>
            <person name="Li W."/>
            <person name="Chen H.Y."/>
            <person name="Chen S.E."/>
            <person name="Zhou L.G."/>
            <person name="Ni X.B."/>
            <person name="Tian J.H."/>
            <person name="Sheng Y."/>
            <person name="Liu T."/>
            <person name="Pan Y.S."/>
            <person name="Xia L.Y."/>
            <person name="Li J."/>
            <person name="Zhao F."/>
            <person name="Cao W.C."/>
        </authorList>
    </citation>
    <scope>NUCLEOTIDE SEQUENCE [LARGE SCALE GENOMIC DNA]</scope>
    <source>
        <strain evidence="9">HaeL-2018</strain>
    </source>
</reference>
<dbReference type="GO" id="GO:0030833">
    <property type="term" value="P:regulation of actin filament polymerization"/>
    <property type="evidence" value="ECO:0007669"/>
    <property type="project" value="TreeGrafter"/>
</dbReference>
<accession>A0A9J6GDE2</accession>
<dbReference type="OrthoDB" id="10065861at2759"/>
<dbReference type="CDD" id="cd11761">
    <property type="entry name" value="SH3_FCHSD_1"/>
    <property type="match status" value="1"/>
</dbReference>
<name>A0A9J6GDE2_HAELO</name>
<dbReference type="SMART" id="SM00326">
    <property type="entry name" value="SH3"/>
    <property type="match status" value="2"/>
</dbReference>
<keyword evidence="6" id="KW-0966">Cell projection</keyword>
<evidence type="ECO:0000256" key="2">
    <source>
        <dbReference type="ARBA" id="ARBA00022443"/>
    </source>
</evidence>
<evidence type="ECO:0000256" key="5">
    <source>
        <dbReference type="ARBA" id="ARBA00023121"/>
    </source>
</evidence>
<organism evidence="9 10">
    <name type="scientific">Haemaphysalis longicornis</name>
    <name type="common">Bush tick</name>
    <dbReference type="NCBI Taxonomy" id="44386"/>
    <lineage>
        <taxon>Eukaryota</taxon>
        <taxon>Metazoa</taxon>
        <taxon>Ecdysozoa</taxon>
        <taxon>Arthropoda</taxon>
        <taxon>Chelicerata</taxon>
        <taxon>Arachnida</taxon>
        <taxon>Acari</taxon>
        <taxon>Parasitiformes</taxon>
        <taxon>Ixodida</taxon>
        <taxon>Ixodoidea</taxon>
        <taxon>Ixodidae</taxon>
        <taxon>Haemaphysalinae</taxon>
        <taxon>Haemaphysalis</taxon>
    </lineage>
</organism>
<keyword evidence="4" id="KW-0175">Coiled coil</keyword>
<sequence length="255" mass="27928">MEPCSKKHGGITLLRGASGEAGKTSMCAAANPDELSFVEQEEMEIISEGDGDGWIKARNYKGEEGYIPQNYVEIVESQPAGASGESFSSVDYRVETSDDAEAVGAVEPEAGEQPPEAEAVQQADEVVPPSDFPATLALPGEVHLSTTYCRAIYDYEPTCADELGFYEGQVIRILRTVVHDGVDDGWWEGELEGRTGIFPSLMVEALKVTGEPQTPMVGDDEAPRDHRVVFRPYLTSRGKKHRIWLIRVHVNSQPE</sequence>
<dbReference type="Proteomes" id="UP000821853">
    <property type="component" value="Chromosome 4"/>
</dbReference>
<dbReference type="VEuPathDB" id="VectorBase:HLOH_064738"/>
<evidence type="ECO:0000256" key="3">
    <source>
        <dbReference type="ARBA" id="ARBA00022553"/>
    </source>
</evidence>
<dbReference type="PANTHER" id="PTHR15735:SF21">
    <property type="entry name" value="PROTEIN NERVOUS WRECK"/>
    <property type="match status" value="1"/>
</dbReference>
<dbReference type="Pfam" id="PF00018">
    <property type="entry name" value="SH3_1"/>
    <property type="match status" value="1"/>
</dbReference>
<dbReference type="Gene3D" id="2.30.30.40">
    <property type="entry name" value="SH3 Domains"/>
    <property type="match status" value="2"/>
</dbReference>
<comment type="caution">
    <text evidence="9">The sequence shown here is derived from an EMBL/GenBank/DDBJ whole genome shotgun (WGS) entry which is preliminary data.</text>
</comment>
<evidence type="ECO:0000313" key="10">
    <source>
        <dbReference type="Proteomes" id="UP000821853"/>
    </source>
</evidence>
<protein>
    <recommendedName>
        <fullName evidence="8">SH3 domain-containing protein</fullName>
    </recommendedName>
</protein>
<evidence type="ECO:0000256" key="6">
    <source>
        <dbReference type="ARBA" id="ARBA00023273"/>
    </source>
</evidence>
<dbReference type="GO" id="GO:0008289">
    <property type="term" value="F:lipid binding"/>
    <property type="evidence" value="ECO:0007669"/>
    <property type="project" value="UniProtKB-KW"/>
</dbReference>
<dbReference type="PRINTS" id="PR00452">
    <property type="entry name" value="SH3DOMAIN"/>
</dbReference>
<feature type="domain" description="SH3" evidence="8">
    <location>
        <begin position="144"/>
        <end position="208"/>
    </location>
</feature>
<gene>
    <name evidence="9" type="ORF">HPB48_009455</name>
</gene>
<comment type="subcellular location">
    <subcellularLocation>
        <location evidence="1">Cell projection</location>
    </subcellularLocation>
</comment>
<dbReference type="GO" id="GO:0031594">
    <property type="term" value="C:neuromuscular junction"/>
    <property type="evidence" value="ECO:0007669"/>
    <property type="project" value="TreeGrafter"/>
</dbReference>
<dbReference type="InterPro" id="IPR035460">
    <property type="entry name" value="FCHSD_SH3_1"/>
</dbReference>
<dbReference type="OMA" id="WWEGELE"/>
<keyword evidence="3" id="KW-0597">Phosphoprotein</keyword>
<dbReference type="PROSITE" id="PS50002">
    <property type="entry name" value="SH3"/>
    <property type="match status" value="2"/>
</dbReference>
<dbReference type="GO" id="GO:0042995">
    <property type="term" value="C:cell projection"/>
    <property type="evidence" value="ECO:0007669"/>
    <property type="project" value="UniProtKB-SubCell"/>
</dbReference>
<dbReference type="GO" id="GO:0007274">
    <property type="term" value="P:neuromuscular synaptic transmission"/>
    <property type="evidence" value="ECO:0007669"/>
    <property type="project" value="TreeGrafter"/>
</dbReference>
<dbReference type="InterPro" id="IPR036028">
    <property type="entry name" value="SH3-like_dom_sf"/>
</dbReference>